<evidence type="ECO:0000313" key="3">
    <source>
        <dbReference type="Proteomes" id="UP000290288"/>
    </source>
</evidence>
<evidence type="ECO:0000313" key="2">
    <source>
        <dbReference type="EMBL" id="RXW19623.1"/>
    </source>
</evidence>
<name>A0A4Q2DIC0_9AGAR</name>
<sequence>MTSLTDQKRGDRYPNSTVNPTYAQDDGHSAIHNGPIFGNVSDQEVEGQYPNSTADPACAQDDSHPVIQNNPMVSGNVPSERIQVIATSPTDQENDDKYPNSTSDLTYFQDDCRTAVHNGPIYGNVNHLSYGAGLPKSHGARNIPALPEKLPEVPALKGTFYQRRSEGPIFNSSVVGDVNTYQGPKVTLTAKAKRLYRSQHALSDHDSE</sequence>
<dbReference type="AlphaFoldDB" id="A0A4Q2DIC0"/>
<proteinExistence type="predicted"/>
<protein>
    <submittedName>
        <fullName evidence="2">Uncharacterized protein</fullName>
    </submittedName>
</protein>
<evidence type="ECO:0000256" key="1">
    <source>
        <dbReference type="SAM" id="MobiDB-lite"/>
    </source>
</evidence>
<reference evidence="2 3" key="1">
    <citation type="submission" date="2019-01" db="EMBL/GenBank/DDBJ databases">
        <title>Draft genome sequence of Psathyrella aberdarensis IHI B618.</title>
        <authorList>
            <person name="Buettner E."/>
            <person name="Kellner H."/>
        </authorList>
    </citation>
    <scope>NUCLEOTIDE SEQUENCE [LARGE SCALE GENOMIC DNA]</scope>
    <source>
        <strain evidence="2 3">IHI B618</strain>
    </source>
</reference>
<accession>A0A4Q2DIC0</accession>
<dbReference type="OrthoDB" id="10342562at2759"/>
<organism evidence="2 3">
    <name type="scientific">Candolleomyces aberdarensis</name>
    <dbReference type="NCBI Taxonomy" id="2316362"/>
    <lineage>
        <taxon>Eukaryota</taxon>
        <taxon>Fungi</taxon>
        <taxon>Dikarya</taxon>
        <taxon>Basidiomycota</taxon>
        <taxon>Agaricomycotina</taxon>
        <taxon>Agaricomycetes</taxon>
        <taxon>Agaricomycetidae</taxon>
        <taxon>Agaricales</taxon>
        <taxon>Agaricineae</taxon>
        <taxon>Psathyrellaceae</taxon>
        <taxon>Candolleomyces</taxon>
    </lineage>
</organism>
<comment type="caution">
    <text evidence="2">The sequence shown here is derived from an EMBL/GenBank/DDBJ whole genome shotgun (WGS) entry which is preliminary data.</text>
</comment>
<gene>
    <name evidence="2" type="ORF">EST38_g6227</name>
</gene>
<dbReference type="EMBL" id="SDEE01000191">
    <property type="protein sequence ID" value="RXW19623.1"/>
    <property type="molecule type" value="Genomic_DNA"/>
</dbReference>
<feature type="region of interest" description="Disordered" evidence="1">
    <location>
        <begin position="1"/>
        <end position="56"/>
    </location>
</feature>
<dbReference type="Proteomes" id="UP000290288">
    <property type="component" value="Unassembled WGS sequence"/>
</dbReference>
<keyword evidence="3" id="KW-1185">Reference proteome</keyword>
<feature type="compositionally biased region" description="Basic and acidic residues" evidence="1">
    <location>
        <begin position="1"/>
        <end position="12"/>
    </location>
</feature>